<dbReference type="PhylomeDB" id="A0A091PW53"/>
<feature type="non-terminal residue" evidence="1">
    <location>
        <position position="1"/>
    </location>
</feature>
<dbReference type="EMBL" id="KK679270">
    <property type="protein sequence ID" value="KFQ11513.1"/>
    <property type="molecule type" value="Genomic_DNA"/>
</dbReference>
<name>A0A091PW53_LEPDC</name>
<sequence length="111" mass="11875">REKIHIYVFTVYKNQSGTLFLPPSPALRRFLSRWGPGSAAGPGRGAGGCCPLPALLPTSDSGAAARAMETLYSPYGASILALSWVLTLTMSRRLLLWGLGAKTRGSRGIKR</sequence>
<feature type="non-terminal residue" evidence="1">
    <location>
        <position position="111"/>
    </location>
</feature>
<accession>A0A091PW53</accession>
<evidence type="ECO:0000313" key="1">
    <source>
        <dbReference type="EMBL" id="KFQ11513.1"/>
    </source>
</evidence>
<protein>
    <submittedName>
        <fullName evidence="1">Uncharacterized protein</fullName>
    </submittedName>
</protein>
<organism evidence="1 2">
    <name type="scientific">Leptosomus discolor</name>
    <name type="common">Madagascar cuckoo roller</name>
    <name type="synonym">Cuculus discolor</name>
    <dbReference type="NCBI Taxonomy" id="188344"/>
    <lineage>
        <taxon>Eukaryota</taxon>
        <taxon>Metazoa</taxon>
        <taxon>Chordata</taxon>
        <taxon>Craniata</taxon>
        <taxon>Vertebrata</taxon>
        <taxon>Euteleostomi</taxon>
        <taxon>Archelosauria</taxon>
        <taxon>Archosauria</taxon>
        <taxon>Dinosauria</taxon>
        <taxon>Saurischia</taxon>
        <taxon>Theropoda</taxon>
        <taxon>Coelurosauria</taxon>
        <taxon>Aves</taxon>
        <taxon>Neognathae</taxon>
        <taxon>Neoaves</taxon>
        <taxon>Telluraves</taxon>
        <taxon>Coraciimorphae</taxon>
        <taxon>Coraciiformes</taxon>
        <taxon>Leptosomidae</taxon>
        <taxon>Leptosomus</taxon>
    </lineage>
</organism>
<gene>
    <name evidence="1" type="ORF">N330_11983</name>
</gene>
<keyword evidence="2" id="KW-1185">Reference proteome</keyword>
<dbReference type="Proteomes" id="UP000053001">
    <property type="component" value="Unassembled WGS sequence"/>
</dbReference>
<reference evidence="1 2" key="1">
    <citation type="submission" date="2014-04" db="EMBL/GenBank/DDBJ databases">
        <title>Genome evolution of avian class.</title>
        <authorList>
            <person name="Zhang G."/>
            <person name="Li C."/>
        </authorList>
    </citation>
    <scope>NUCLEOTIDE SEQUENCE [LARGE SCALE GENOMIC DNA]</scope>
    <source>
        <strain evidence="1">BGI_N330</strain>
    </source>
</reference>
<evidence type="ECO:0000313" key="2">
    <source>
        <dbReference type="Proteomes" id="UP000053001"/>
    </source>
</evidence>
<dbReference type="AlphaFoldDB" id="A0A091PW53"/>
<proteinExistence type="predicted"/>